<keyword evidence="10" id="KW-1185">Reference proteome</keyword>
<keyword evidence="2" id="KW-1003">Cell membrane</keyword>
<dbReference type="NCBIfam" id="TIGR02602">
    <property type="entry name" value="8TM_EpsH"/>
    <property type="match status" value="1"/>
</dbReference>
<proteinExistence type="predicted"/>
<sequence length="322" mass="35147">MAESQPAQSRAAESVGQRWVPLVGLLALVVWGHAPLLAILAERWWHDPQYSHGPLVPLFSLYLLWRQREEAEAWWGPPRWGAALGLLVAVLLLRAVAGRLLFHQLDAVALQLSLAAVVLGCGGWCLLRRSAAAIGFLIFMVPLPYELERNVGEPLKVAATVGSTFLLQTLGQPALRDGHIILMGEVRLGVVDACSGLKMLVTFAAFSVGAVLLLRRSRFEKLMVLLGIIPIAIVSNIVRITATGLSHVYVRDPRLLDFLHDFHGWLMMPIGLGLLALELWVLRNLVVEETAEYLREPLLPTGLRPLASGGTAGKHGSETSGE</sequence>
<dbReference type="AlphaFoldDB" id="A0A7V8VDH2"/>
<dbReference type="RefSeq" id="WP_194537471.1">
    <property type="nucleotide sequence ID" value="NZ_JACEFB010000004.1"/>
</dbReference>
<comment type="subcellular location">
    <subcellularLocation>
        <location evidence="1">Cell membrane</location>
        <topology evidence="1">Multi-pass membrane protein</topology>
    </subcellularLocation>
</comment>
<dbReference type="GO" id="GO:0008233">
    <property type="term" value="F:peptidase activity"/>
    <property type="evidence" value="ECO:0007669"/>
    <property type="project" value="UniProtKB-KW"/>
</dbReference>
<keyword evidence="5" id="KW-0378">Hydrolase</keyword>
<keyword evidence="4 8" id="KW-0812">Transmembrane</keyword>
<feature type="transmembrane region" description="Helical" evidence="8">
    <location>
        <begin position="222"/>
        <end position="242"/>
    </location>
</feature>
<feature type="transmembrane region" description="Helical" evidence="8">
    <location>
        <begin position="262"/>
        <end position="282"/>
    </location>
</feature>
<dbReference type="GO" id="GO:0005886">
    <property type="term" value="C:plasma membrane"/>
    <property type="evidence" value="ECO:0007669"/>
    <property type="project" value="UniProtKB-SubCell"/>
</dbReference>
<evidence type="ECO:0000256" key="5">
    <source>
        <dbReference type="ARBA" id="ARBA00022801"/>
    </source>
</evidence>
<dbReference type="GO" id="GO:0006508">
    <property type="term" value="P:proteolysis"/>
    <property type="evidence" value="ECO:0007669"/>
    <property type="project" value="UniProtKB-KW"/>
</dbReference>
<dbReference type="Proteomes" id="UP000542342">
    <property type="component" value="Unassembled WGS sequence"/>
</dbReference>
<dbReference type="InterPro" id="IPR013426">
    <property type="entry name" value="EpsH-like"/>
</dbReference>
<feature type="transmembrane region" description="Helical" evidence="8">
    <location>
        <begin position="80"/>
        <end position="102"/>
    </location>
</feature>
<dbReference type="NCBIfam" id="TIGR04178">
    <property type="entry name" value="exo_archaeo"/>
    <property type="match status" value="1"/>
</dbReference>
<evidence type="ECO:0000256" key="6">
    <source>
        <dbReference type="ARBA" id="ARBA00022989"/>
    </source>
</evidence>
<organism evidence="9 10">
    <name type="scientific">Thermogemmata fonticola</name>
    <dbReference type="NCBI Taxonomy" id="2755323"/>
    <lineage>
        <taxon>Bacteria</taxon>
        <taxon>Pseudomonadati</taxon>
        <taxon>Planctomycetota</taxon>
        <taxon>Planctomycetia</taxon>
        <taxon>Gemmatales</taxon>
        <taxon>Gemmataceae</taxon>
        <taxon>Thermogemmata</taxon>
    </lineage>
</organism>
<keyword evidence="3" id="KW-0645">Protease</keyword>
<evidence type="ECO:0000256" key="7">
    <source>
        <dbReference type="ARBA" id="ARBA00023136"/>
    </source>
</evidence>
<comment type="caution">
    <text evidence="9">The sequence shown here is derived from an EMBL/GenBank/DDBJ whole genome shotgun (WGS) entry which is preliminary data.</text>
</comment>
<accession>A0A7V8VDH2</accession>
<dbReference type="InterPro" id="IPR019127">
    <property type="entry name" value="Exosortase"/>
</dbReference>
<dbReference type="InterPro" id="IPR026392">
    <property type="entry name" value="Exo/Archaeosortase_dom"/>
</dbReference>
<evidence type="ECO:0000313" key="9">
    <source>
        <dbReference type="EMBL" id="MBA2226034.1"/>
    </source>
</evidence>
<keyword evidence="7 8" id="KW-0472">Membrane</keyword>
<feature type="transmembrane region" description="Helical" evidence="8">
    <location>
        <begin position="114"/>
        <end position="141"/>
    </location>
</feature>
<gene>
    <name evidence="9" type="ORF">H0921_07650</name>
</gene>
<evidence type="ECO:0000256" key="2">
    <source>
        <dbReference type="ARBA" id="ARBA00022475"/>
    </source>
</evidence>
<evidence type="ECO:0000313" key="10">
    <source>
        <dbReference type="Proteomes" id="UP000542342"/>
    </source>
</evidence>
<keyword evidence="6 8" id="KW-1133">Transmembrane helix</keyword>
<evidence type="ECO:0000256" key="4">
    <source>
        <dbReference type="ARBA" id="ARBA00022692"/>
    </source>
</evidence>
<protein>
    <submittedName>
        <fullName evidence="9">Exosortase/archaeosortase family protein</fullName>
    </submittedName>
</protein>
<feature type="transmembrane region" description="Helical" evidence="8">
    <location>
        <begin position="20"/>
        <end position="41"/>
    </location>
</feature>
<evidence type="ECO:0000256" key="8">
    <source>
        <dbReference type="SAM" id="Phobius"/>
    </source>
</evidence>
<evidence type="ECO:0000256" key="1">
    <source>
        <dbReference type="ARBA" id="ARBA00004651"/>
    </source>
</evidence>
<dbReference type="EMBL" id="JACEFB010000004">
    <property type="protein sequence ID" value="MBA2226034.1"/>
    <property type="molecule type" value="Genomic_DNA"/>
</dbReference>
<reference evidence="9 10" key="1">
    <citation type="submission" date="2020-07" db="EMBL/GenBank/DDBJ databases">
        <title>Thermogemmata thermophila gen. nov., sp. nov., a novel moderate thermophilic planctomycete from a Kamchatka hot spring.</title>
        <authorList>
            <person name="Elcheninov A.G."/>
            <person name="Podosokorskaya O.A."/>
            <person name="Kovaleva O.L."/>
            <person name="Novikov A."/>
            <person name="Bonch-Osmolovskaya E.A."/>
            <person name="Toshchakov S.V."/>
            <person name="Kublanov I.V."/>
        </authorList>
    </citation>
    <scope>NUCLEOTIDE SEQUENCE [LARGE SCALE GENOMIC DNA]</scope>
    <source>
        <strain evidence="9 10">2918</strain>
    </source>
</reference>
<name>A0A7V8VDH2_9BACT</name>
<dbReference type="Pfam" id="PF09721">
    <property type="entry name" value="Exosortase_EpsH"/>
    <property type="match status" value="1"/>
</dbReference>
<evidence type="ECO:0000256" key="3">
    <source>
        <dbReference type="ARBA" id="ARBA00022670"/>
    </source>
</evidence>
<feature type="transmembrane region" description="Helical" evidence="8">
    <location>
        <begin position="196"/>
        <end position="215"/>
    </location>
</feature>